<keyword evidence="4" id="KW-1185">Reference proteome</keyword>
<comment type="caution">
    <text evidence="3">The sequence shown here is derived from an EMBL/GenBank/DDBJ whole genome shotgun (WGS) entry which is preliminary data.</text>
</comment>
<keyword evidence="1" id="KW-1133">Transmembrane helix</keyword>
<dbReference type="EMBL" id="CAJVCH010275360">
    <property type="protein sequence ID" value="CAG7734741.1"/>
    <property type="molecule type" value="Genomic_DNA"/>
</dbReference>
<feature type="chain" id="PRO_5035194064" description="Nose resistant to fluoxetine protein 6" evidence="2">
    <location>
        <begin position="20"/>
        <end position="257"/>
    </location>
</feature>
<dbReference type="AlphaFoldDB" id="A0A8J2KZF3"/>
<proteinExistence type="predicted"/>
<feature type="transmembrane region" description="Helical" evidence="1">
    <location>
        <begin position="126"/>
        <end position="146"/>
    </location>
</feature>
<reference evidence="3" key="1">
    <citation type="submission" date="2021-06" db="EMBL/GenBank/DDBJ databases">
        <authorList>
            <person name="Hodson N. C."/>
            <person name="Mongue J. A."/>
            <person name="Jaron S. K."/>
        </authorList>
    </citation>
    <scope>NUCLEOTIDE SEQUENCE</scope>
</reference>
<dbReference type="PANTHER" id="PTHR11161">
    <property type="entry name" value="O-ACYLTRANSFERASE"/>
    <property type="match status" value="1"/>
</dbReference>
<protein>
    <recommendedName>
        <fullName evidence="5">Nose resistant to fluoxetine protein 6</fullName>
    </recommendedName>
</protein>
<gene>
    <name evidence="3" type="ORF">AFUS01_LOCUS23114</name>
</gene>
<evidence type="ECO:0000313" key="3">
    <source>
        <dbReference type="EMBL" id="CAG7734741.1"/>
    </source>
</evidence>
<feature type="transmembrane region" description="Helical" evidence="1">
    <location>
        <begin position="191"/>
        <end position="210"/>
    </location>
</feature>
<feature type="transmembrane region" description="Helical" evidence="1">
    <location>
        <begin position="49"/>
        <end position="66"/>
    </location>
</feature>
<evidence type="ECO:0000256" key="1">
    <source>
        <dbReference type="SAM" id="Phobius"/>
    </source>
</evidence>
<feature type="signal peptide" evidence="2">
    <location>
        <begin position="1"/>
        <end position="19"/>
    </location>
</feature>
<feature type="transmembrane region" description="Helical" evidence="1">
    <location>
        <begin position="78"/>
        <end position="102"/>
    </location>
</feature>
<keyword evidence="2" id="KW-0732">Signal</keyword>
<dbReference type="PANTHER" id="PTHR11161:SF0">
    <property type="entry name" value="O-ACYLTRANSFERASE LIKE PROTEIN"/>
    <property type="match status" value="1"/>
</dbReference>
<keyword evidence="1" id="KW-0472">Membrane</keyword>
<evidence type="ECO:0008006" key="5">
    <source>
        <dbReference type="Google" id="ProtNLM"/>
    </source>
</evidence>
<dbReference type="OrthoDB" id="118951at2759"/>
<feature type="transmembrane region" description="Helical" evidence="1">
    <location>
        <begin position="158"/>
        <end position="179"/>
    </location>
</feature>
<accession>A0A8J2KZF3</accession>
<keyword evidence="1" id="KW-0812">Transmembrane</keyword>
<dbReference type="Proteomes" id="UP000708208">
    <property type="component" value="Unassembled WGS sequence"/>
</dbReference>
<evidence type="ECO:0000313" key="4">
    <source>
        <dbReference type="Proteomes" id="UP000708208"/>
    </source>
</evidence>
<evidence type="ECO:0000256" key="2">
    <source>
        <dbReference type="SAM" id="SignalP"/>
    </source>
</evidence>
<sequence length="257" mass="29106">MGTTCLAAIASMVVPAVLTHQMELAPTMVYSMPLKDYFSVYYIKPWNRFGAYVVGIILGYILYLKLKNPEKFKVIPNVVVIGGWILSTFLALGVVFGGMYYFDPENEKESFTSAHAAIYAGINRQMFSLSIAWIIFACVTGNGGWVNSLLSWKVFMPLGRLTFCMYITSYRMQLIYHLMQPHPVHLSVYNIVYLYFAHMMTSGLVAYLLTTSVETPFMQLEKQLFASQLQPKPPKPKTLEAAVVDPEHPKIVDEIQK</sequence>
<name>A0A8J2KZF3_9HEXA</name>
<dbReference type="InterPro" id="IPR052728">
    <property type="entry name" value="O2_lipid_transport_reg"/>
</dbReference>
<organism evidence="3 4">
    <name type="scientific">Allacma fusca</name>
    <dbReference type="NCBI Taxonomy" id="39272"/>
    <lineage>
        <taxon>Eukaryota</taxon>
        <taxon>Metazoa</taxon>
        <taxon>Ecdysozoa</taxon>
        <taxon>Arthropoda</taxon>
        <taxon>Hexapoda</taxon>
        <taxon>Collembola</taxon>
        <taxon>Symphypleona</taxon>
        <taxon>Sminthuridae</taxon>
        <taxon>Allacma</taxon>
    </lineage>
</organism>